<evidence type="ECO:0008006" key="6">
    <source>
        <dbReference type="Google" id="ProtNLM"/>
    </source>
</evidence>
<name>A0ABQ6M577_9STRA</name>
<evidence type="ECO:0000259" key="3">
    <source>
        <dbReference type="Pfam" id="PF17996"/>
    </source>
</evidence>
<dbReference type="PANTHER" id="PTHR37834:SF2">
    <property type="entry name" value="ESTERASE, SGNH HYDROLASE-TYPE"/>
    <property type="match status" value="1"/>
</dbReference>
<gene>
    <name evidence="4" type="ORF">TeGR_g2592</name>
</gene>
<dbReference type="EMBL" id="BRYB01001173">
    <property type="protein sequence ID" value="GMI19663.1"/>
    <property type="molecule type" value="Genomic_DNA"/>
</dbReference>
<dbReference type="Gene3D" id="3.40.50.1110">
    <property type="entry name" value="SGNH hydrolase"/>
    <property type="match status" value="1"/>
</dbReference>
<dbReference type="Gene3D" id="2.60.120.260">
    <property type="entry name" value="Galactose-binding domain-like"/>
    <property type="match status" value="1"/>
</dbReference>
<organism evidence="4 5">
    <name type="scientific">Tetraparma gracilis</name>
    <dbReference type="NCBI Taxonomy" id="2962635"/>
    <lineage>
        <taxon>Eukaryota</taxon>
        <taxon>Sar</taxon>
        <taxon>Stramenopiles</taxon>
        <taxon>Ochrophyta</taxon>
        <taxon>Bolidophyceae</taxon>
        <taxon>Parmales</taxon>
        <taxon>Triparmaceae</taxon>
        <taxon>Tetraparma</taxon>
    </lineage>
</organism>
<dbReference type="InterPro" id="IPR013830">
    <property type="entry name" value="SGNH_hydro"/>
</dbReference>
<comment type="caution">
    <text evidence="4">The sequence shown here is derived from an EMBL/GenBank/DDBJ whole genome shotgun (WGS) entry which is preliminary data.</text>
</comment>
<proteinExistence type="predicted"/>
<dbReference type="Proteomes" id="UP001165060">
    <property type="component" value="Unassembled WGS sequence"/>
</dbReference>
<feature type="domain" description="Carbohydrate esterase 2 N-terminal" evidence="3">
    <location>
        <begin position="28"/>
        <end position="117"/>
    </location>
</feature>
<dbReference type="InterPro" id="IPR040794">
    <property type="entry name" value="CE2_N"/>
</dbReference>
<feature type="chain" id="PRO_5046614402" description="SGNH hydrolase-type esterase domain-containing protein" evidence="1">
    <location>
        <begin position="19"/>
        <end position="358"/>
    </location>
</feature>
<dbReference type="Pfam" id="PF13472">
    <property type="entry name" value="Lipase_GDSL_2"/>
    <property type="match status" value="1"/>
</dbReference>
<evidence type="ECO:0000256" key="1">
    <source>
        <dbReference type="SAM" id="SignalP"/>
    </source>
</evidence>
<feature type="domain" description="SGNH hydrolase-type esterase" evidence="2">
    <location>
        <begin position="151"/>
        <end position="343"/>
    </location>
</feature>
<dbReference type="SUPFAM" id="SSF52266">
    <property type="entry name" value="SGNH hydrolase"/>
    <property type="match status" value="1"/>
</dbReference>
<evidence type="ECO:0000259" key="2">
    <source>
        <dbReference type="Pfam" id="PF13472"/>
    </source>
</evidence>
<accession>A0ABQ6M577</accession>
<sequence length="358" mass="38555">MWLLLLLLPAIAASSSLTIPHTDPSISYLGRFSASSSSTSFSWTHSSVRIQVANTTSVSATLSGGSDSDRFLVVLDAVPLDPFVVSHSASSYELASSLDPSLPHTLELIKITEDNTQKKSKGTSTFSSFSLSPASTASLLPFEGKDRLLHFVGDSDTAGWCADGTPSSADDFKKTQNSHVTWAGQLARALDAEFTATAVSGSGVLDWPIMQYLDNTMTFDDSVSYDWGEETPDAVVILIGPNDSSDKTKKFESAYLSLLELLADRYQKSPVPPKLINVCGGSINGLDPCEEITAVVKTYNSNNEKGGEASFVSIEEETWDKINKRRNGYLGCDAHYAESGHAALTGDILEQVREVMGW</sequence>
<dbReference type="Pfam" id="PF17996">
    <property type="entry name" value="CE2_N"/>
    <property type="match status" value="1"/>
</dbReference>
<protein>
    <recommendedName>
        <fullName evidence="6">SGNH hydrolase-type esterase domain-containing protein</fullName>
    </recommendedName>
</protein>
<dbReference type="PANTHER" id="PTHR37834">
    <property type="entry name" value="GDSL-LIKE LIPASE/ACYLHYDROLASE DOMAIN PROTEIN (AFU_ORTHOLOGUE AFUA_2G00620)"/>
    <property type="match status" value="1"/>
</dbReference>
<feature type="signal peptide" evidence="1">
    <location>
        <begin position="1"/>
        <end position="18"/>
    </location>
</feature>
<dbReference type="InterPro" id="IPR036514">
    <property type="entry name" value="SGNH_hydro_sf"/>
</dbReference>
<dbReference type="InterPro" id="IPR052762">
    <property type="entry name" value="PCW_deacetylase/CE"/>
</dbReference>
<evidence type="ECO:0000313" key="5">
    <source>
        <dbReference type="Proteomes" id="UP001165060"/>
    </source>
</evidence>
<evidence type="ECO:0000313" key="4">
    <source>
        <dbReference type="EMBL" id="GMI19663.1"/>
    </source>
</evidence>
<keyword evidence="1" id="KW-0732">Signal</keyword>
<reference evidence="4 5" key="1">
    <citation type="journal article" date="2023" name="Commun. Biol.">
        <title>Genome analysis of Parmales, the sister group of diatoms, reveals the evolutionary specialization of diatoms from phago-mixotrophs to photoautotrophs.</title>
        <authorList>
            <person name="Ban H."/>
            <person name="Sato S."/>
            <person name="Yoshikawa S."/>
            <person name="Yamada K."/>
            <person name="Nakamura Y."/>
            <person name="Ichinomiya M."/>
            <person name="Sato N."/>
            <person name="Blanc-Mathieu R."/>
            <person name="Endo H."/>
            <person name="Kuwata A."/>
            <person name="Ogata H."/>
        </authorList>
    </citation>
    <scope>NUCLEOTIDE SEQUENCE [LARGE SCALE GENOMIC DNA]</scope>
</reference>
<keyword evidence="5" id="KW-1185">Reference proteome</keyword>